<dbReference type="Proteomes" id="UP000002668">
    <property type="component" value="Genome"/>
</dbReference>
<keyword evidence="2" id="KW-1185">Reference proteome</keyword>
<sequence length="49" mass="5297">MHCAGGLPLGFPLPAHRTPFAILASGMPVCVDGVHWRTHARYSMPMLPV</sequence>
<protein>
    <submittedName>
        <fullName evidence="1">Predicted protein</fullName>
    </submittedName>
</protein>
<dbReference type="EMBL" id="FP929139">
    <property type="protein sequence ID" value="CBY01710.1"/>
    <property type="molecule type" value="Genomic_DNA"/>
</dbReference>
<name>E5AES1_LEPMJ</name>
<reference evidence="2" key="1">
    <citation type="journal article" date="2011" name="Nat. Commun.">
        <title>Effector diversification within compartments of the Leptosphaeria maculans genome affected by Repeat-Induced Point mutations.</title>
        <authorList>
            <person name="Rouxel T."/>
            <person name="Grandaubert J."/>
            <person name="Hane J.K."/>
            <person name="Hoede C."/>
            <person name="van de Wouw A.P."/>
            <person name="Couloux A."/>
            <person name="Dominguez V."/>
            <person name="Anthouard V."/>
            <person name="Bally P."/>
            <person name="Bourras S."/>
            <person name="Cozijnsen A.J."/>
            <person name="Ciuffetti L.M."/>
            <person name="Degrave A."/>
            <person name="Dilmaghani A."/>
            <person name="Duret L."/>
            <person name="Fudal I."/>
            <person name="Goodwin S.B."/>
            <person name="Gout L."/>
            <person name="Glaser N."/>
            <person name="Linglin J."/>
            <person name="Kema G.H.J."/>
            <person name="Lapalu N."/>
            <person name="Lawrence C.B."/>
            <person name="May K."/>
            <person name="Meyer M."/>
            <person name="Ollivier B."/>
            <person name="Poulain J."/>
            <person name="Schoch C.L."/>
            <person name="Simon A."/>
            <person name="Spatafora J.W."/>
            <person name="Stachowiak A."/>
            <person name="Turgeon B.G."/>
            <person name="Tyler B.M."/>
            <person name="Vincent D."/>
            <person name="Weissenbach J."/>
            <person name="Amselem J."/>
            <person name="Quesneville H."/>
            <person name="Oliver R.P."/>
            <person name="Wincker P."/>
            <person name="Balesdent M.-H."/>
            <person name="Howlett B.J."/>
        </authorList>
    </citation>
    <scope>NUCLEOTIDE SEQUENCE [LARGE SCALE GENOMIC DNA]</scope>
    <source>
        <strain evidence="2">JN3 / isolate v23.1.3 / race Av1-4-5-6-7-8</strain>
    </source>
</reference>
<accession>E5AES1</accession>
<dbReference type="VEuPathDB" id="FungiDB:LEMA_P004970.1"/>
<evidence type="ECO:0000313" key="2">
    <source>
        <dbReference type="Proteomes" id="UP000002668"/>
    </source>
</evidence>
<proteinExistence type="predicted"/>
<organism evidence="1 2">
    <name type="scientific">Leptosphaeria maculans (strain JN3 / isolate v23.1.3 / race Av1-4-5-6-7-8)</name>
    <name type="common">Blackleg fungus</name>
    <name type="synonym">Phoma lingam</name>
    <dbReference type="NCBI Taxonomy" id="985895"/>
    <lineage>
        <taxon>Eukaryota</taxon>
        <taxon>Fungi</taxon>
        <taxon>Dikarya</taxon>
        <taxon>Ascomycota</taxon>
        <taxon>Pezizomycotina</taxon>
        <taxon>Dothideomycetes</taxon>
        <taxon>Pleosporomycetidae</taxon>
        <taxon>Pleosporales</taxon>
        <taxon>Pleosporineae</taxon>
        <taxon>Leptosphaeriaceae</taxon>
        <taxon>Plenodomus</taxon>
        <taxon>Plenodomus lingam/Leptosphaeria maculans species complex</taxon>
    </lineage>
</organism>
<gene>
    <name evidence="1" type="ORF">LEMA_P004970.1</name>
</gene>
<dbReference type="InParanoid" id="E5AES1"/>
<evidence type="ECO:0000313" key="1">
    <source>
        <dbReference type="EMBL" id="CBY01710.1"/>
    </source>
</evidence>
<dbReference type="AlphaFoldDB" id="E5AES1"/>
<dbReference type="HOGENOM" id="CLU_3143408_0_0_1"/>